<dbReference type="SUPFAM" id="SSF55979">
    <property type="entry name" value="DNA clamp"/>
    <property type="match status" value="3"/>
</dbReference>
<evidence type="ECO:0000256" key="7">
    <source>
        <dbReference type="ARBA" id="ARBA00022705"/>
    </source>
</evidence>
<keyword evidence="5 10" id="KW-0808">Transferase</keyword>
<evidence type="ECO:0000256" key="9">
    <source>
        <dbReference type="ARBA" id="ARBA00023125"/>
    </source>
</evidence>
<gene>
    <name evidence="14" type="ORF">FTUN_3742</name>
</gene>
<sequence>MKVTCQRDSLLMACQAVSAAVPAHTTIPALKNIKATAHDDALLLVAYDPTQGVGIRYELRGITVARAGSCILPKDQLIQILRESSDADISLDAGKEAVVAKASGRYEMLSLDVDEFPDIPSFDDGGRYHEVTAGTLRTLIKRTAFAADKKDTTAKFALTGVLWEAEGQTTRLVATDTKRLAVCEGVATVHGPTDTVKAVHLVPLKAVGLLERNLVDDNELVRVGLRTNDALFQTERAMIYTSLVQGKFPPYRDIIAKTRKEAVQKISLPVVEFLSRVRQSAIMTDEESMRVDMTFEPGQVTMKARGAKTGSSEVSLALPEYDGPPTEIAFDPQYLIEFLRALEDEPTVVLEMSTGSRAALFKCGDQYSYLVMPLTG</sequence>
<feature type="domain" description="DNA polymerase III beta sliding clamp N-terminal" evidence="11">
    <location>
        <begin position="1"/>
        <end position="120"/>
    </location>
</feature>
<evidence type="ECO:0000256" key="1">
    <source>
        <dbReference type="ARBA" id="ARBA00004496"/>
    </source>
</evidence>
<evidence type="ECO:0000256" key="2">
    <source>
        <dbReference type="ARBA" id="ARBA00010752"/>
    </source>
</evidence>
<keyword evidence="7 10" id="KW-0235">DNA replication</keyword>
<dbReference type="Pfam" id="PF02767">
    <property type="entry name" value="DNA_pol3_beta_2"/>
    <property type="match status" value="1"/>
</dbReference>
<feature type="domain" description="DNA polymerase III beta sliding clamp C-terminal" evidence="13">
    <location>
        <begin position="262"/>
        <end position="373"/>
    </location>
</feature>
<dbReference type="GO" id="GO:0005737">
    <property type="term" value="C:cytoplasm"/>
    <property type="evidence" value="ECO:0007669"/>
    <property type="project" value="UniProtKB-SubCell"/>
</dbReference>
<evidence type="ECO:0000259" key="11">
    <source>
        <dbReference type="Pfam" id="PF00712"/>
    </source>
</evidence>
<dbReference type="Proteomes" id="UP000503447">
    <property type="component" value="Chromosome"/>
</dbReference>
<dbReference type="InterPro" id="IPR022635">
    <property type="entry name" value="DNA_polIII_beta_C"/>
</dbReference>
<evidence type="ECO:0000259" key="13">
    <source>
        <dbReference type="Pfam" id="PF02768"/>
    </source>
</evidence>
<dbReference type="AlphaFoldDB" id="A0A6M5YS23"/>
<dbReference type="PANTHER" id="PTHR30478:SF0">
    <property type="entry name" value="BETA SLIDING CLAMP"/>
    <property type="match status" value="1"/>
</dbReference>
<dbReference type="Gene3D" id="3.10.150.10">
    <property type="entry name" value="DNA Polymerase III, subunit A, domain 2"/>
    <property type="match status" value="1"/>
</dbReference>
<dbReference type="RefSeq" id="WP_171471818.1">
    <property type="nucleotide sequence ID" value="NZ_CP053452.2"/>
</dbReference>
<dbReference type="SMART" id="SM00480">
    <property type="entry name" value="POL3Bc"/>
    <property type="match status" value="1"/>
</dbReference>
<dbReference type="InterPro" id="IPR022637">
    <property type="entry name" value="DNA_polIII_beta_cen"/>
</dbReference>
<dbReference type="Gene3D" id="3.70.10.10">
    <property type="match status" value="1"/>
</dbReference>
<keyword evidence="6 10" id="KW-0548">Nucleotidyltransferase</keyword>
<comment type="subcellular location">
    <subcellularLocation>
        <location evidence="1 10">Cytoplasm</location>
    </subcellularLocation>
</comment>
<comment type="subunit">
    <text evidence="10">Forms a ring-shaped head-to-tail homodimer around DNA.</text>
</comment>
<feature type="domain" description="DNA polymerase III beta sliding clamp central" evidence="12">
    <location>
        <begin position="132"/>
        <end position="249"/>
    </location>
</feature>
<evidence type="ECO:0000256" key="3">
    <source>
        <dbReference type="ARBA" id="ARBA00021035"/>
    </source>
</evidence>
<reference evidence="15" key="1">
    <citation type="submission" date="2020-05" db="EMBL/GenBank/DDBJ databases">
        <title>Frigoriglobus tundricola gen. nov., sp. nov., a psychrotolerant cellulolytic planctomycete of the family Gemmataceae with two divergent copies of 16S rRNA gene.</title>
        <authorList>
            <person name="Kulichevskaya I.S."/>
            <person name="Ivanova A.A."/>
            <person name="Naumoff D.G."/>
            <person name="Beletsky A.V."/>
            <person name="Rijpstra W.I.C."/>
            <person name="Sinninghe Damste J.S."/>
            <person name="Mardanov A.V."/>
            <person name="Ravin N.V."/>
            <person name="Dedysh S.N."/>
        </authorList>
    </citation>
    <scope>NUCLEOTIDE SEQUENCE [LARGE SCALE GENOMIC DNA]</scope>
    <source>
        <strain evidence="15">PL17</strain>
    </source>
</reference>
<dbReference type="PANTHER" id="PTHR30478">
    <property type="entry name" value="DNA POLYMERASE III SUBUNIT BETA"/>
    <property type="match status" value="1"/>
</dbReference>
<evidence type="ECO:0000256" key="8">
    <source>
        <dbReference type="ARBA" id="ARBA00022932"/>
    </source>
</evidence>
<dbReference type="GO" id="GO:0008408">
    <property type="term" value="F:3'-5' exonuclease activity"/>
    <property type="evidence" value="ECO:0007669"/>
    <property type="project" value="InterPro"/>
</dbReference>
<comment type="similarity">
    <text evidence="2 10">Belongs to the beta sliding clamp family.</text>
</comment>
<comment type="function">
    <text evidence="10">Confers DNA tethering and processivity to DNA polymerases and other proteins. Acts as a clamp, forming a ring around DNA (a reaction catalyzed by the clamp-loading complex) which diffuses in an ATP-independent manner freely and bidirectionally along dsDNA. Initially characterized for its ability to contact the catalytic subunit of DNA polymerase III (Pol III), a complex, multichain enzyme responsible for most of the replicative synthesis in bacteria; Pol III exhibits 3'-5' exonuclease proofreading activity. The beta chain is required for initiation of replication as well as for processivity of DNA replication.</text>
</comment>
<keyword evidence="15" id="KW-1185">Reference proteome</keyword>
<protein>
    <recommendedName>
        <fullName evidence="3 10">Beta sliding clamp</fullName>
    </recommendedName>
</protein>
<evidence type="ECO:0000313" key="15">
    <source>
        <dbReference type="Proteomes" id="UP000503447"/>
    </source>
</evidence>
<dbReference type="CDD" id="cd00140">
    <property type="entry name" value="beta_clamp"/>
    <property type="match status" value="1"/>
</dbReference>
<evidence type="ECO:0000313" key="14">
    <source>
        <dbReference type="EMBL" id="QJW96186.1"/>
    </source>
</evidence>
<evidence type="ECO:0000259" key="12">
    <source>
        <dbReference type="Pfam" id="PF02767"/>
    </source>
</evidence>
<evidence type="ECO:0000256" key="6">
    <source>
        <dbReference type="ARBA" id="ARBA00022695"/>
    </source>
</evidence>
<proteinExistence type="inferred from homology"/>
<dbReference type="InterPro" id="IPR001001">
    <property type="entry name" value="DNA_polIII_beta"/>
</dbReference>
<dbReference type="NCBIfam" id="TIGR00663">
    <property type="entry name" value="dnan"/>
    <property type="match status" value="1"/>
</dbReference>
<dbReference type="PIRSF" id="PIRSF000804">
    <property type="entry name" value="DNA_pol_III_b"/>
    <property type="match status" value="1"/>
</dbReference>
<dbReference type="GO" id="GO:0003677">
    <property type="term" value="F:DNA binding"/>
    <property type="evidence" value="ECO:0007669"/>
    <property type="project" value="UniProtKB-UniRule"/>
</dbReference>
<dbReference type="InterPro" id="IPR046938">
    <property type="entry name" value="DNA_clamp_sf"/>
</dbReference>
<evidence type="ECO:0000256" key="5">
    <source>
        <dbReference type="ARBA" id="ARBA00022679"/>
    </source>
</evidence>
<keyword evidence="9" id="KW-0238">DNA-binding</keyword>
<name>A0A6M5YS23_9BACT</name>
<keyword evidence="8 10" id="KW-0239">DNA-directed DNA polymerase</keyword>
<dbReference type="GO" id="GO:0006271">
    <property type="term" value="P:DNA strand elongation involved in DNA replication"/>
    <property type="evidence" value="ECO:0007669"/>
    <property type="project" value="TreeGrafter"/>
</dbReference>
<keyword evidence="4 10" id="KW-0963">Cytoplasm</keyword>
<dbReference type="EMBL" id="CP053452">
    <property type="protein sequence ID" value="QJW96186.1"/>
    <property type="molecule type" value="Genomic_DNA"/>
</dbReference>
<accession>A0A6M5YS23</accession>
<dbReference type="InterPro" id="IPR022634">
    <property type="entry name" value="DNA_polIII_beta_N"/>
</dbReference>
<dbReference type="Pfam" id="PF00712">
    <property type="entry name" value="DNA_pol3_beta"/>
    <property type="match status" value="1"/>
</dbReference>
<dbReference type="GO" id="GO:0003887">
    <property type="term" value="F:DNA-directed DNA polymerase activity"/>
    <property type="evidence" value="ECO:0007669"/>
    <property type="project" value="UniProtKB-UniRule"/>
</dbReference>
<evidence type="ECO:0000256" key="4">
    <source>
        <dbReference type="ARBA" id="ARBA00022490"/>
    </source>
</evidence>
<dbReference type="Pfam" id="PF02768">
    <property type="entry name" value="DNA_pol3_beta_3"/>
    <property type="match status" value="1"/>
</dbReference>
<dbReference type="KEGG" id="ftj:FTUN_3742"/>
<dbReference type="GO" id="GO:0009360">
    <property type="term" value="C:DNA polymerase III complex"/>
    <property type="evidence" value="ECO:0007669"/>
    <property type="project" value="InterPro"/>
</dbReference>
<organism evidence="14 15">
    <name type="scientific">Frigoriglobus tundricola</name>
    <dbReference type="NCBI Taxonomy" id="2774151"/>
    <lineage>
        <taxon>Bacteria</taxon>
        <taxon>Pseudomonadati</taxon>
        <taxon>Planctomycetota</taxon>
        <taxon>Planctomycetia</taxon>
        <taxon>Gemmatales</taxon>
        <taxon>Gemmataceae</taxon>
        <taxon>Frigoriglobus</taxon>
    </lineage>
</organism>
<evidence type="ECO:0000256" key="10">
    <source>
        <dbReference type="PIRNR" id="PIRNR000804"/>
    </source>
</evidence>